<dbReference type="PANTHER" id="PTHR34590">
    <property type="entry name" value="OS03G0124300 PROTEIN-RELATED"/>
    <property type="match status" value="1"/>
</dbReference>
<evidence type="ECO:0000256" key="1">
    <source>
        <dbReference type="ARBA" id="ARBA00004479"/>
    </source>
</evidence>
<dbReference type="GO" id="GO:0005524">
    <property type="term" value="F:ATP binding"/>
    <property type="evidence" value="ECO:0007669"/>
    <property type="project" value="UniProtKB-KW"/>
</dbReference>
<dbReference type="AlphaFoldDB" id="A0A2H5N268"/>
<keyword evidence="3" id="KW-0808">Transferase</keyword>
<evidence type="ECO:0000259" key="11">
    <source>
        <dbReference type="Pfam" id="PF12819"/>
    </source>
</evidence>
<dbReference type="PANTHER" id="PTHR34590:SF15">
    <property type="entry name" value="PROTEIN KINASE DOMAIN-CONTAINING PROTEIN"/>
    <property type="match status" value="1"/>
</dbReference>
<evidence type="ECO:0000256" key="9">
    <source>
        <dbReference type="ARBA" id="ARBA00023136"/>
    </source>
</evidence>
<evidence type="ECO:0000313" key="12">
    <source>
        <dbReference type="EMBL" id="GAY33891.1"/>
    </source>
</evidence>
<protein>
    <recommendedName>
        <fullName evidence="11">Malectin-like domain-containing protein</fullName>
    </recommendedName>
</protein>
<evidence type="ECO:0000256" key="5">
    <source>
        <dbReference type="ARBA" id="ARBA00022729"/>
    </source>
</evidence>
<reference evidence="12 13" key="1">
    <citation type="journal article" date="2017" name="Front. Genet.">
        <title>Draft sequencing of the heterozygous diploid genome of Satsuma (Citrus unshiu Marc.) using a hybrid assembly approach.</title>
        <authorList>
            <person name="Shimizu T."/>
            <person name="Tanizawa Y."/>
            <person name="Mochizuki T."/>
            <person name="Nagasaki H."/>
            <person name="Yoshioka T."/>
            <person name="Toyoda A."/>
            <person name="Fujiyama A."/>
            <person name="Kaminuma E."/>
            <person name="Nakamura Y."/>
        </authorList>
    </citation>
    <scope>NUCLEOTIDE SEQUENCE [LARGE SCALE GENOMIC DNA]</scope>
    <source>
        <strain evidence="13">cv. Miyagawa wase</strain>
    </source>
</reference>
<keyword evidence="7" id="KW-0067">ATP-binding</keyword>
<evidence type="ECO:0000256" key="2">
    <source>
        <dbReference type="ARBA" id="ARBA00022527"/>
    </source>
</evidence>
<keyword evidence="2" id="KW-0418">Kinase</keyword>
<organism evidence="12 13">
    <name type="scientific">Citrus unshiu</name>
    <name type="common">Satsuma mandarin</name>
    <name type="synonym">Citrus nobilis var. unshiu</name>
    <dbReference type="NCBI Taxonomy" id="55188"/>
    <lineage>
        <taxon>Eukaryota</taxon>
        <taxon>Viridiplantae</taxon>
        <taxon>Streptophyta</taxon>
        <taxon>Embryophyta</taxon>
        <taxon>Tracheophyta</taxon>
        <taxon>Spermatophyta</taxon>
        <taxon>Magnoliopsida</taxon>
        <taxon>eudicotyledons</taxon>
        <taxon>Gunneridae</taxon>
        <taxon>Pentapetalae</taxon>
        <taxon>rosids</taxon>
        <taxon>malvids</taxon>
        <taxon>Sapindales</taxon>
        <taxon>Rutaceae</taxon>
        <taxon>Aurantioideae</taxon>
        <taxon>Citrus</taxon>
    </lineage>
</organism>
<sequence>MGSDRDINENYVLTWEFQGFGFKYLVRLHFCEFQIEVTEVGDRVFQIYIDAIIAEAQADIIAWSGGNASKNLSIALHPAPRRRTKYSDSILNGIEIFKVDNNRSLAGSNPEPLISEPPK</sequence>
<evidence type="ECO:0000256" key="10">
    <source>
        <dbReference type="ARBA" id="ARBA00023180"/>
    </source>
</evidence>
<evidence type="ECO:0000256" key="8">
    <source>
        <dbReference type="ARBA" id="ARBA00022989"/>
    </source>
</evidence>
<accession>A0A2H5N268</accession>
<dbReference type="GO" id="GO:0004674">
    <property type="term" value="F:protein serine/threonine kinase activity"/>
    <property type="evidence" value="ECO:0007669"/>
    <property type="project" value="UniProtKB-KW"/>
</dbReference>
<keyword evidence="8" id="KW-1133">Transmembrane helix</keyword>
<keyword evidence="13" id="KW-1185">Reference proteome</keyword>
<dbReference type="STRING" id="55188.A0A2H5N268"/>
<dbReference type="Gene3D" id="2.60.120.430">
    <property type="entry name" value="Galactose-binding lectin"/>
    <property type="match status" value="1"/>
</dbReference>
<keyword evidence="6" id="KW-0547">Nucleotide-binding</keyword>
<dbReference type="GO" id="GO:0016020">
    <property type="term" value="C:membrane"/>
    <property type="evidence" value="ECO:0007669"/>
    <property type="project" value="UniProtKB-SubCell"/>
</dbReference>
<dbReference type="EMBL" id="BDQV01003151">
    <property type="protein sequence ID" value="GAY33891.1"/>
    <property type="molecule type" value="Genomic_DNA"/>
</dbReference>
<evidence type="ECO:0000256" key="6">
    <source>
        <dbReference type="ARBA" id="ARBA00022741"/>
    </source>
</evidence>
<keyword evidence="10" id="KW-0325">Glycoprotein</keyword>
<dbReference type="InterPro" id="IPR024788">
    <property type="entry name" value="Malectin-like_Carb-bd_dom"/>
</dbReference>
<dbReference type="Pfam" id="PF12819">
    <property type="entry name" value="Malectin_like"/>
    <property type="match status" value="1"/>
</dbReference>
<gene>
    <name evidence="12" type="ORF">CUMW_282260</name>
</gene>
<dbReference type="Proteomes" id="UP000236630">
    <property type="component" value="Unassembled WGS sequence"/>
</dbReference>
<proteinExistence type="predicted"/>
<keyword evidence="9" id="KW-0472">Membrane</keyword>
<evidence type="ECO:0000256" key="7">
    <source>
        <dbReference type="ARBA" id="ARBA00022840"/>
    </source>
</evidence>
<dbReference type="InterPro" id="IPR045272">
    <property type="entry name" value="ANXUR1/2-like"/>
</dbReference>
<evidence type="ECO:0000256" key="3">
    <source>
        <dbReference type="ARBA" id="ARBA00022679"/>
    </source>
</evidence>
<keyword evidence="5" id="KW-0732">Signal</keyword>
<keyword evidence="4" id="KW-0812">Transmembrane</keyword>
<evidence type="ECO:0000256" key="4">
    <source>
        <dbReference type="ARBA" id="ARBA00022692"/>
    </source>
</evidence>
<name>A0A2H5N268_CITUN</name>
<comment type="caution">
    <text evidence="12">The sequence shown here is derived from an EMBL/GenBank/DDBJ whole genome shotgun (WGS) entry which is preliminary data.</text>
</comment>
<comment type="subcellular location">
    <subcellularLocation>
        <location evidence="1">Membrane</location>
        <topology evidence="1">Single-pass type I membrane protein</topology>
    </subcellularLocation>
</comment>
<keyword evidence="2" id="KW-0723">Serine/threonine-protein kinase</keyword>
<dbReference type="GO" id="GO:0004714">
    <property type="term" value="F:transmembrane receptor protein tyrosine kinase activity"/>
    <property type="evidence" value="ECO:0007669"/>
    <property type="project" value="InterPro"/>
</dbReference>
<feature type="domain" description="Malectin-like" evidence="11">
    <location>
        <begin position="8"/>
        <end position="99"/>
    </location>
</feature>
<evidence type="ECO:0000313" key="13">
    <source>
        <dbReference type="Proteomes" id="UP000236630"/>
    </source>
</evidence>